<feature type="region of interest" description="Disordered" evidence="1">
    <location>
        <begin position="292"/>
        <end position="374"/>
    </location>
</feature>
<feature type="region of interest" description="Disordered" evidence="1">
    <location>
        <begin position="405"/>
        <end position="473"/>
    </location>
</feature>
<dbReference type="InterPro" id="IPR003010">
    <property type="entry name" value="C-N_Hydrolase"/>
</dbReference>
<dbReference type="CDD" id="cd07566">
    <property type="entry name" value="ScNTA1_like"/>
    <property type="match status" value="1"/>
</dbReference>
<dbReference type="PROSITE" id="PS50263">
    <property type="entry name" value="CN_HYDROLASE"/>
    <property type="match status" value="1"/>
</dbReference>
<dbReference type="GO" id="GO:0008418">
    <property type="term" value="F:protein-N-terminal asparagine amidohydrolase activity"/>
    <property type="evidence" value="ECO:0007669"/>
    <property type="project" value="InterPro"/>
</dbReference>
<comment type="caution">
    <text evidence="3">The sequence shown here is derived from an EMBL/GenBank/DDBJ whole genome shotgun (WGS) entry which is preliminary data.</text>
</comment>
<feature type="region of interest" description="Disordered" evidence="1">
    <location>
        <begin position="486"/>
        <end position="567"/>
    </location>
</feature>
<feature type="compositionally biased region" description="Basic and acidic residues" evidence="1">
    <location>
        <begin position="541"/>
        <end position="567"/>
    </location>
</feature>
<accession>A0AA39LC55</accession>
<feature type="compositionally biased region" description="Low complexity" evidence="1">
    <location>
        <begin position="301"/>
        <end position="312"/>
    </location>
</feature>
<feature type="domain" description="CN hydrolase" evidence="2">
    <location>
        <begin position="1"/>
        <end position="280"/>
    </location>
</feature>
<dbReference type="GO" id="GO:0070773">
    <property type="term" value="F:protein-N-terminal glutamine amidohydrolase activity"/>
    <property type="evidence" value="ECO:0007669"/>
    <property type="project" value="InterPro"/>
</dbReference>
<feature type="region of interest" description="Disordered" evidence="1">
    <location>
        <begin position="592"/>
        <end position="620"/>
    </location>
</feature>
<evidence type="ECO:0000259" key="2">
    <source>
        <dbReference type="PROSITE" id="PS50263"/>
    </source>
</evidence>
<dbReference type="SUPFAM" id="SSF56317">
    <property type="entry name" value="Carbon-nitrogen hydrolase"/>
    <property type="match status" value="1"/>
</dbReference>
<gene>
    <name evidence="3" type="ORF">NLU13_1837</name>
</gene>
<evidence type="ECO:0000313" key="4">
    <source>
        <dbReference type="Proteomes" id="UP001175261"/>
    </source>
</evidence>
<dbReference type="PANTHER" id="PTHR11750:SF26">
    <property type="entry name" value="PROTEIN N-TERMINAL AMIDASE"/>
    <property type="match status" value="1"/>
</dbReference>
<keyword evidence="4" id="KW-1185">Reference proteome</keyword>
<feature type="compositionally biased region" description="Polar residues" evidence="1">
    <location>
        <begin position="437"/>
        <end position="448"/>
    </location>
</feature>
<proteinExistence type="predicted"/>
<dbReference type="InterPro" id="IPR039703">
    <property type="entry name" value="Nta1"/>
</dbReference>
<evidence type="ECO:0000313" key="3">
    <source>
        <dbReference type="EMBL" id="KAK0392341.1"/>
    </source>
</evidence>
<reference evidence="3" key="1">
    <citation type="submission" date="2022-10" db="EMBL/GenBank/DDBJ databases">
        <title>Determination and structural analysis of whole genome sequence of Sarocladium strictum F4-1.</title>
        <authorList>
            <person name="Hu L."/>
            <person name="Jiang Y."/>
        </authorList>
    </citation>
    <scope>NUCLEOTIDE SEQUENCE</scope>
    <source>
        <strain evidence="3">F4-1</strain>
    </source>
</reference>
<feature type="compositionally biased region" description="Polar residues" evidence="1">
    <location>
        <begin position="333"/>
        <end position="355"/>
    </location>
</feature>
<dbReference type="Pfam" id="PF00795">
    <property type="entry name" value="CN_hydrolase"/>
    <property type="match status" value="1"/>
</dbReference>
<dbReference type="GO" id="GO:0030163">
    <property type="term" value="P:protein catabolic process"/>
    <property type="evidence" value="ECO:0007669"/>
    <property type="project" value="TreeGrafter"/>
</dbReference>
<organism evidence="3 4">
    <name type="scientific">Sarocladium strictum</name>
    <name type="common">Black bundle disease fungus</name>
    <name type="synonym">Acremonium strictum</name>
    <dbReference type="NCBI Taxonomy" id="5046"/>
    <lineage>
        <taxon>Eukaryota</taxon>
        <taxon>Fungi</taxon>
        <taxon>Dikarya</taxon>
        <taxon>Ascomycota</taxon>
        <taxon>Pezizomycotina</taxon>
        <taxon>Sordariomycetes</taxon>
        <taxon>Hypocreomycetidae</taxon>
        <taxon>Hypocreales</taxon>
        <taxon>Sarocladiaceae</taxon>
        <taxon>Sarocladium</taxon>
    </lineage>
</organism>
<dbReference type="Proteomes" id="UP001175261">
    <property type="component" value="Unassembled WGS sequence"/>
</dbReference>
<dbReference type="InterPro" id="IPR036526">
    <property type="entry name" value="C-N_Hydrolase_sf"/>
</dbReference>
<dbReference type="AlphaFoldDB" id="A0AA39LC55"/>
<evidence type="ECO:0000256" key="1">
    <source>
        <dbReference type="SAM" id="MobiDB-lite"/>
    </source>
</evidence>
<dbReference type="PANTHER" id="PTHR11750">
    <property type="entry name" value="PROTEIN N-TERMINAL AMIDASE"/>
    <property type="match status" value="1"/>
</dbReference>
<dbReference type="EMBL" id="JAPDFR010000001">
    <property type="protein sequence ID" value="KAK0392341.1"/>
    <property type="molecule type" value="Genomic_DNA"/>
</dbReference>
<protein>
    <recommendedName>
        <fullName evidence="2">CN hydrolase domain-containing protein</fullName>
    </recommendedName>
</protein>
<sequence length="644" mass="71440">MRIACLQFAPQVGDVDNNLNRADSILSRVDPKDLDLLVLPELAFTGYNFKSLQQIAPFLEPPGSGISSLWARTTALKYECTVITGYPEKVDPSLKWPTDPEYYNAALVVSPDGETTANYRKSHLYYTDETWALEGHGFFAGRLPGLGKTAIGICMDINPYKFQVPWQNFEFAYHILENSVRLVIVSMAWITQEEPQTYTQTPDEPDMDTLTYWLARLDPVIRAEPDHEIIVVFANRCGQEGEATYAGTSAVVGIKGTDVKVYGILGRGQKDLLVVDTNDPPYAKLVFRPTENVPAEEDEPASSGASSQPGSTSHRESKPSQDAPQKASRDHSTTIPDSEQSGDSVHPGSTDSSFPVRQEITVPEKSDRRSTLVAFSPIEDRRGFFNEKGSPISPTYEEQHWWPSPFSQSTHRRYHSTSSLGRVNDTSRRRRVKTLQDRSSIGSALSDKTSSRRTAKWLSTSSNPIQEYAGHGAAVSRDALSTMEAAQYGAQSPMPTEHALDEYLEPSTQGFSALSIGDIPHSQRKSKLPLKVDHQSSPSESHPRQREQLRRRDDDQHNDATEGEVVGHEDVEAWLNQAGGVSSVAATQVGRPVSSGLKKTKARKERPSYINDWDEPRSYSPMEFRTPRAMTFEEIGALTASVST</sequence>
<dbReference type="Gene3D" id="3.60.110.10">
    <property type="entry name" value="Carbon-nitrogen hydrolase"/>
    <property type="match status" value="1"/>
</dbReference>
<name>A0AA39LC55_SARSR</name>